<keyword evidence="4" id="KW-1185">Reference proteome</keyword>
<feature type="region of interest" description="Disordered" evidence="1">
    <location>
        <begin position="1"/>
        <end position="40"/>
    </location>
</feature>
<organism evidence="3 4">
    <name type="scientific">Roseovarius faecimaris</name>
    <dbReference type="NCBI Taxonomy" id="2494550"/>
    <lineage>
        <taxon>Bacteria</taxon>
        <taxon>Pseudomonadati</taxon>
        <taxon>Pseudomonadota</taxon>
        <taxon>Alphaproteobacteria</taxon>
        <taxon>Rhodobacterales</taxon>
        <taxon>Roseobacteraceae</taxon>
        <taxon>Roseovarius</taxon>
    </lineage>
</organism>
<dbReference type="EMBL" id="CP034348">
    <property type="protein sequence ID" value="QGX98549.1"/>
    <property type="molecule type" value="Genomic_DNA"/>
</dbReference>
<evidence type="ECO:0000256" key="1">
    <source>
        <dbReference type="SAM" id="MobiDB-lite"/>
    </source>
</evidence>
<dbReference type="InterPro" id="IPR043736">
    <property type="entry name" value="DUF5681"/>
</dbReference>
<proteinExistence type="predicted"/>
<dbReference type="RefSeq" id="WP_157707232.1">
    <property type="nucleotide sequence ID" value="NZ_CP034348.1"/>
</dbReference>
<accession>A0A6I6INC9</accession>
<dbReference type="KEGG" id="rom:EI983_09780"/>
<evidence type="ECO:0000313" key="3">
    <source>
        <dbReference type="EMBL" id="QGX98549.1"/>
    </source>
</evidence>
<protein>
    <recommendedName>
        <fullName evidence="2">DUF5681 domain-containing protein</fullName>
    </recommendedName>
</protein>
<dbReference type="Proteomes" id="UP000428330">
    <property type="component" value="Chromosome"/>
</dbReference>
<feature type="domain" description="DUF5681" evidence="2">
    <location>
        <begin position="17"/>
        <end position="93"/>
    </location>
</feature>
<dbReference type="AlphaFoldDB" id="A0A6I6INC9"/>
<evidence type="ECO:0000259" key="2">
    <source>
        <dbReference type="Pfam" id="PF18932"/>
    </source>
</evidence>
<dbReference type="OrthoDB" id="2086138at2"/>
<sequence>MSDETDDAAIGYGKPPRHSRFRKGQSGNPRGRPKGKKAGIPYETVLGQMVTLRDGGQERRITAAEAFLLQLSKQGLEGDGAAARASLAAIEEARRRRITSQEPEGISFISVLMVGFNANQALEALRMARKLYRKRPTARMKLEPWIVEAALARLDAPLSPDEQRTVLAATRTPRKVNWPDWWEVGLE</sequence>
<name>A0A6I6INC9_9RHOB</name>
<evidence type="ECO:0000313" key="4">
    <source>
        <dbReference type="Proteomes" id="UP000428330"/>
    </source>
</evidence>
<gene>
    <name evidence="3" type="ORF">EI983_09780</name>
</gene>
<dbReference type="Pfam" id="PF18932">
    <property type="entry name" value="DUF5681"/>
    <property type="match status" value="1"/>
</dbReference>
<reference evidence="4" key="1">
    <citation type="submission" date="2018-12" db="EMBL/GenBank/DDBJ databases">
        <title>Complete genome sequence of Roseovarius sp. MME-070.</title>
        <authorList>
            <person name="Nam Y.-D."/>
            <person name="Kang J."/>
            <person name="Chung W.-H."/>
            <person name="Park Y.S."/>
        </authorList>
    </citation>
    <scope>NUCLEOTIDE SEQUENCE [LARGE SCALE GENOMIC DNA]</scope>
    <source>
        <strain evidence="4">MME-070</strain>
    </source>
</reference>